<name>A0A2J6R513_HYAVF</name>
<dbReference type="InterPro" id="IPR007219">
    <property type="entry name" value="XnlR_reg_dom"/>
</dbReference>
<feature type="domain" description="Xylanolytic transcriptional activator regulatory" evidence="7">
    <location>
        <begin position="193"/>
        <end position="265"/>
    </location>
</feature>
<keyword evidence="2" id="KW-0479">Metal-binding</keyword>
<evidence type="ECO:0000313" key="8">
    <source>
        <dbReference type="EMBL" id="PMD33603.1"/>
    </source>
</evidence>
<evidence type="ECO:0000313" key="9">
    <source>
        <dbReference type="Proteomes" id="UP000235786"/>
    </source>
</evidence>
<feature type="region of interest" description="Disordered" evidence="6">
    <location>
        <begin position="33"/>
        <end position="66"/>
    </location>
</feature>
<dbReference type="EMBL" id="KZ613955">
    <property type="protein sequence ID" value="PMD33603.1"/>
    <property type="molecule type" value="Genomic_DNA"/>
</dbReference>
<proteinExistence type="predicted"/>
<reference evidence="8 9" key="1">
    <citation type="submission" date="2016-04" db="EMBL/GenBank/DDBJ databases">
        <title>A degradative enzymes factory behind the ericoid mycorrhizal symbiosis.</title>
        <authorList>
            <consortium name="DOE Joint Genome Institute"/>
            <person name="Martino E."/>
            <person name="Morin E."/>
            <person name="Grelet G."/>
            <person name="Kuo A."/>
            <person name="Kohler A."/>
            <person name="Daghino S."/>
            <person name="Barry K."/>
            <person name="Choi C."/>
            <person name="Cichocki N."/>
            <person name="Clum A."/>
            <person name="Copeland A."/>
            <person name="Hainaut M."/>
            <person name="Haridas S."/>
            <person name="Labutti K."/>
            <person name="Lindquist E."/>
            <person name="Lipzen A."/>
            <person name="Khouja H.-R."/>
            <person name="Murat C."/>
            <person name="Ohm R."/>
            <person name="Olson A."/>
            <person name="Spatafora J."/>
            <person name="Veneault-Fourrey C."/>
            <person name="Henrissat B."/>
            <person name="Grigoriev I."/>
            <person name="Martin F."/>
            <person name="Perotto S."/>
        </authorList>
    </citation>
    <scope>NUCLEOTIDE SEQUENCE [LARGE SCALE GENOMIC DNA]</scope>
    <source>
        <strain evidence="8 9">F</strain>
    </source>
</reference>
<evidence type="ECO:0000259" key="7">
    <source>
        <dbReference type="SMART" id="SM00906"/>
    </source>
</evidence>
<keyword evidence="9" id="KW-1185">Reference proteome</keyword>
<keyword evidence="4" id="KW-0804">Transcription</keyword>
<accession>A0A2J6R513</accession>
<dbReference type="SMART" id="SM00906">
    <property type="entry name" value="Fungal_trans"/>
    <property type="match status" value="1"/>
</dbReference>
<evidence type="ECO:0000256" key="5">
    <source>
        <dbReference type="ARBA" id="ARBA00023242"/>
    </source>
</evidence>
<gene>
    <name evidence="8" type="ORF">L207DRAFT_547682</name>
</gene>
<evidence type="ECO:0000256" key="3">
    <source>
        <dbReference type="ARBA" id="ARBA00023015"/>
    </source>
</evidence>
<dbReference type="GO" id="GO:0006351">
    <property type="term" value="P:DNA-templated transcription"/>
    <property type="evidence" value="ECO:0007669"/>
    <property type="project" value="InterPro"/>
</dbReference>
<dbReference type="GO" id="GO:0000981">
    <property type="term" value="F:DNA-binding transcription factor activity, RNA polymerase II-specific"/>
    <property type="evidence" value="ECO:0007669"/>
    <property type="project" value="InterPro"/>
</dbReference>
<evidence type="ECO:0000256" key="4">
    <source>
        <dbReference type="ARBA" id="ARBA00023163"/>
    </source>
</evidence>
<dbReference type="GO" id="GO:0003677">
    <property type="term" value="F:DNA binding"/>
    <property type="evidence" value="ECO:0007669"/>
    <property type="project" value="InterPro"/>
</dbReference>
<dbReference type="OrthoDB" id="424974at2759"/>
<dbReference type="GO" id="GO:0008270">
    <property type="term" value="F:zinc ion binding"/>
    <property type="evidence" value="ECO:0007669"/>
    <property type="project" value="InterPro"/>
</dbReference>
<evidence type="ECO:0000256" key="2">
    <source>
        <dbReference type="ARBA" id="ARBA00022723"/>
    </source>
</evidence>
<sequence length="611" mass="68301">MDCSQRGLASQNYVSITVVRTCSYLPRLSNQSHHTPSSSFHSGQIDPSLSTTASSSHQTGASASGSLQHPTVDCLFRVLPPLEVLHDLIDVYFARVQNQPYSFFHERSFREKLALNSLPEFLIFAVLASALRFSSNPYYGESQSEAIKLYASESWKLIVSVWFGPESDPDIHICQAMTLLSIIDFTAGRPHPGWLKIGLSIRIAQDLRLMMEPSQDLEFWEQEERRRVFWSIYILDKLCSCGRARPAALADVHCFVQLPCDEISFRKGESKKTPTLEQAFSATESPSEDTSDLALVVLTSSVLGRCAQHSIHQNLRGESSLPPWDSKSLFATIYSFLLHLETNFELGNGARELIQQSCRVDDQIDMQLAGPIIFSRALFRTSLCVLHHPLLLHQQSRKSGTKVPPSFWGRAMQTCRENACSISELLQEVQSVGCQPTFSFMGYCVTLAASIHTLYSHNGDVMAQKKASEYLEADKAFLELLSHQWKNGEWMLRILEKLVKQSTLSPQLITATPDWGAFDKDQLETIWATIDYNTMSEAPKEHKAPLPAAFRPTWDAFKNLGDSSVNVPTVTQPDQSGINLYGDVDYFDAMAFTRMSPFASFFDGGGTSFGG</sequence>
<dbReference type="Pfam" id="PF04082">
    <property type="entry name" value="Fungal_trans"/>
    <property type="match status" value="1"/>
</dbReference>
<dbReference type="STRING" id="1149755.A0A2J6R513"/>
<dbReference type="PANTHER" id="PTHR47338">
    <property type="entry name" value="ZN(II)2CYS6 TRANSCRIPTION FACTOR (EUROFUNG)-RELATED"/>
    <property type="match status" value="1"/>
</dbReference>
<dbReference type="InterPro" id="IPR050815">
    <property type="entry name" value="TF_fung"/>
</dbReference>
<dbReference type="CDD" id="cd12148">
    <property type="entry name" value="fungal_TF_MHR"/>
    <property type="match status" value="1"/>
</dbReference>
<dbReference type="GO" id="GO:0005634">
    <property type="term" value="C:nucleus"/>
    <property type="evidence" value="ECO:0007669"/>
    <property type="project" value="UniProtKB-SubCell"/>
</dbReference>
<keyword evidence="3" id="KW-0805">Transcription regulation</keyword>
<organism evidence="8 9">
    <name type="scientific">Hyaloscypha variabilis (strain UAMH 11265 / GT02V1 / F)</name>
    <name type="common">Meliniomyces variabilis</name>
    <dbReference type="NCBI Taxonomy" id="1149755"/>
    <lineage>
        <taxon>Eukaryota</taxon>
        <taxon>Fungi</taxon>
        <taxon>Dikarya</taxon>
        <taxon>Ascomycota</taxon>
        <taxon>Pezizomycotina</taxon>
        <taxon>Leotiomycetes</taxon>
        <taxon>Helotiales</taxon>
        <taxon>Hyaloscyphaceae</taxon>
        <taxon>Hyaloscypha</taxon>
        <taxon>Hyaloscypha variabilis</taxon>
    </lineage>
</organism>
<dbReference type="AlphaFoldDB" id="A0A2J6R513"/>
<protein>
    <recommendedName>
        <fullName evidence="7">Xylanolytic transcriptional activator regulatory domain-containing protein</fullName>
    </recommendedName>
</protein>
<dbReference type="Proteomes" id="UP000235786">
    <property type="component" value="Unassembled WGS sequence"/>
</dbReference>
<evidence type="ECO:0000256" key="6">
    <source>
        <dbReference type="SAM" id="MobiDB-lite"/>
    </source>
</evidence>
<keyword evidence="5" id="KW-0539">Nucleus</keyword>
<dbReference type="PANTHER" id="PTHR47338:SF4">
    <property type="entry name" value="ZN(II)2CYS6 TRANSCRIPTION FACTOR (EUROFUNG)"/>
    <property type="match status" value="1"/>
</dbReference>
<comment type="subcellular location">
    <subcellularLocation>
        <location evidence="1">Nucleus</location>
    </subcellularLocation>
</comment>
<evidence type="ECO:0000256" key="1">
    <source>
        <dbReference type="ARBA" id="ARBA00004123"/>
    </source>
</evidence>